<feature type="domain" description="C2H2-type" evidence="9">
    <location>
        <begin position="408"/>
        <end position="435"/>
    </location>
</feature>
<feature type="domain" description="C2H2-type" evidence="9">
    <location>
        <begin position="36"/>
        <end position="64"/>
    </location>
</feature>
<dbReference type="Gene3D" id="3.30.160.60">
    <property type="entry name" value="Classic Zinc Finger"/>
    <property type="match status" value="20"/>
</dbReference>
<evidence type="ECO:0000256" key="8">
    <source>
        <dbReference type="PROSITE-ProRule" id="PRU00042"/>
    </source>
</evidence>
<dbReference type="PANTHER" id="PTHR24399:SF23">
    <property type="entry name" value="C2H2-TYPE DOMAIN-CONTAINING PROTEIN"/>
    <property type="match status" value="1"/>
</dbReference>
<evidence type="ECO:0000256" key="3">
    <source>
        <dbReference type="ARBA" id="ARBA00022737"/>
    </source>
</evidence>
<feature type="domain" description="C2H2-type" evidence="9">
    <location>
        <begin position="811"/>
        <end position="838"/>
    </location>
</feature>
<keyword evidence="8" id="KW-0863">Zinc-finger</keyword>
<feature type="domain" description="C2H2-type" evidence="9">
    <location>
        <begin position="351"/>
        <end position="378"/>
    </location>
</feature>
<feature type="domain" description="C2H2-type" evidence="9">
    <location>
        <begin position="442"/>
        <end position="469"/>
    </location>
</feature>
<feature type="domain" description="C2H2-type" evidence="9">
    <location>
        <begin position="180"/>
        <end position="208"/>
    </location>
</feature>
<keyword evidence="2" id="KW-0479">Metal-binding</keyword>
<dbReference type="PROSITE" id="PS50157">
    <property type="entry name" value="ZINC_FINGER_C2H2_2"/>
    <property type="match status" value="22"/>
</dbReference>
<accession>A0ABM0MM14</accession>
<feature type="domain" description="C2H2-type" evidence="9">
    <location>
        <begin position="151"/>
        <end position="178"/>
    </location>
</feature>
<evidence type="ECO:0000313" key="11">
    <source>
        <dbReference type="RefSeq" id="XP_006821055.1"/>
    </source>
</evidence>
<keyword evidence="3" id="KW-0677">Repeat</keyword>
<feature type="domain" description="C2H2-type" evidence="9">
    <location>
        <begin position="754"/>
        <end position="781"/>
    </location>
</feature>
<keyword evidence="5" id="KW-0805">Transcription regulation</keyword>
<dbReference type="InterPro" id="IPR036236">
    <property type="entry name" value="Znf_C2H2_sf"/>
</dbReference>
<evidence type="ECO:0000256" key="5">
    <source>
        <dbReference type="ARBA" id="ARBA00023015"/>
    </source>
</evidence>
<feature type="domain" description="C2H2-type" evidence="9">
    <location>
        <begin position="782"/>
        <end position="810"/>
    </location>
</feature>
<feature type="domain" description="C2H2-type" evidence="9">
    <location>
        <begin position="897"/>
        <end position="924"/>
    </location>
</feature>
<dbReference type="Pfam" id="PF13912">
    <property type="entry name" value="zf-C2H2_6"/>
    <property type="match status" value="4"/>
</dbReference>
<protein>
    <submittedName>
        <fullName evidence="11">Zinc finger protein Xfin-like</fullName>
    </submittedName>
</protein>
<feature type="domain" description="C2H2-type" evidence="9">
    <location>
        <begin position="869"/>
        <end position="896"/>
    </location>
</feature>
<evidence type="ECO:0000256" key="7">
    <source>
        <dbReference type="ARBA" id="ARBA00023242"/>
    </source>
</evidence>
<feature type="domain" description="C2H2-type" evidence="9">
    <location>
        <begin position="123"/>
        <end position="150"/>
    </location>
</feature>
<feature type="domain" description="C2H2-type" evidence="9">
    <location>
        <begin position="925"/>
        <end position="953"/>
    </location>
</feature>
<dbReference type="PANTHER" id="PTHR24399">
    <property type="entry name" value="ZINC FINGER AND BTB DOMAIN-CONTAINING"/>
    <property type="match status" value="1"/>
</dbReference>
<feature type="domain" description="C2H2-type" evidence="9">
    <location>
        <begin position="65"/>
        <end position="92"/>
    </location>
</feature>
<dbReference type="RefSeq" id="XP_006821055.1">
    <property type="nucleotide sequence ID" value="XM_006820992.1"/>
</dbReference>
<keyword evidence="4" id="KW-0862">Zinc</keyword>
<keyword evidence="6" id="KW-0804">Transcription</keyword>
<dbReference type="InterPro" id="IPR013087">
    <property type="entry name" value="Znf_C2H2_type"/>
</dbReference>
<feature type="domain" description="C2H2-type" evidence="9">
    <location>
        <begin position="469"/>
        <end position="496"/>
    </location>
</feature>
<organism evidence="10 11">
    <name type="scientific">Saccoglossus kowalevskii</name>
    <name type="common">Acorn worm</name>
    <dbReference type="NCBI Taxonomy" id="10224"/>
    <lineage>
        <taxon>Eukaryota</taxon>
        <taxon>Metazoa</taxon>
        <taxon>Hemichordata</taxon>
        <taxon>Enteropneusta</taxon>
        <taxon>Harrimaniidae</taxon>
        <taxon>Saccoglossus</taxon>
    </lineage>
</organism>
<proteinExistence type="predicted"/>
<gene>
    <name evidence="11" type="primary">LOC102804217</name>
</gene>
<dbReference type="PROSITE" id="PS00028">
    <property type="entry name" value="ZINC_FINGER_C2H2_1"/>
    <property type="match status" value="18"/>
</dbReference>
<keyword evidence="7" id="KW-0539">Nucleus</keyword>
<evidence type="ECO:0000256" key="1">
    <source>
        <dbReference type="ARBA" id="ARBA00004123"/>
    </source>
</evidence>
<keyword evidence="10" id="KW-1185">Reference proteome</keyword>
<feature type="domain" description="C2H2-type" evidence="9">
    <location>
        <begin position="842"/>
        <end position="869"/>
    </location>
</feature>
<evidence type="ECO:0000256" key="4">
    <source>
        <dbReference type="ARBA" id="ARBA00022833"/>
    </source>
</evidence>
<dbReference type="SMART" id="SM00355">
    <property type="entry name" value="ZnF_C2H2"/>
    <property type="match status" value="24"/>
</dbReference>
<dbReference type="Pfam" id="PF00096">
    <property type="entry name" value="zf-C2H2"/>
    <property type="match status" value="8"/>
</dbReference>
<evidence type="ECO:0000313" key="10">
    <source>
        <dbReference type="Proteomes" id="UP000694865"/>
    </source>
</evidence>
<evidence type="ECO:0000256" key="6">
    <source>
        <dbReference type="ARBA" id="ARBA00023163"/>
    </source>
</evidence>
<dbReference type="Proteomes" id="UP000694865">
    <property type="component" value="Unplaced"/>
</dbReference>
<sequence>MLDRNKSMEDSQVRMDGVYTTDGGTVSVYIGHDKPYQCNLCGQRFSNRRYLVSIHMKTHTGEEPFKCSICGKTLSSNQRLVGHMRTHTGETLEKPHQCKYCQKSFTKRDVLTNHMRLHVGAKHICTVCGKSYSWQSGLRSHMKTHKENEGYSCNLCTKKFVNQQQLDCHLRIHAAAKQSFRCSFCEQGFSLKCDLESHVRSVHPSNGNSYVCKWCSKNFSNEIDLDVHTRTCTRKYSAESSNSFEDDEVVLISELGPSCINNGTSDNDVSVVSSITRENIVGETNVKNDSSVTHAVNNLDIECTTVNSSNGAVTIQNNQHSAVSVTDTQFIHQPLPNVELDLNTQSLGMVYQCDPCGKNFKQKSELIEHLQIHKREKPYECKYCGLRFTNRRYFESIHMKTHTGTNPFRCNVCGKTLSSNQRLVGHMRTHTRKTSYQIMKPYQCSHCQRTFAKRDHLKNHMRLHLGEKYKCPICGKKFSWRSGLRSHVKIHTGNEAYSCSLCAERFENKQKLDSHFLRVHAGEKPFSCNICGLGFLQKDNLDTHMRSCHSVQRELYPCKWCSESFTNLNDLNVHTHKCSNRYATDYANQLQGESMVQSIEIAPSRSFTNDTFTKMSMVEDPNQQTSGAESIEVAPATSFMNDTLTQICIIDKKQESSGAESIEVGASHINKEISSEIPCMNLPRDDEWDNYYNNASFNPEVNMGPPNIACPEKPPTLPSNHQSVAVFFPNSQFSNQTIQNGEINLNHRSTNEIYQCLVCNKSFKGKSEMKDHLQAHERDKPYQCGICGQRFTNRRYFQSIHMKTHTGNEPFKCSICGKTLSSNQRLVGHMRTHTGEALKKPHQCKYCQKNFTTRDILINHMRLHVGKKLHCKVCGKTFSWQSGLRSHMNLHSGTEAYSCSLCAKKFVNKQKLDCHFRIHTRQKQFHCSFCEISFMQKFNLDSHIKSVHFSDGNSYTCNWCSGNFSNETDLDIHTQKCTSKSSTNIIPQEEEDCVVIPTYTDEGILNVEISPEKRVDNIYCDNTSSTHEVKQIDLDQPVPEVTVPEEPSEIRTDYCSSFSVTNIEYTKEALQIVELDLNQQCTQLGYHCEPCGQTFDLKSELTDHMESHRSEKPYHCSHCGLQFTNRRYFKNVLALDFSGKQGALIN</sequence>
<feature type="domain" description="C2H2-type" evidence="9">
    <location>
        <begin position="1086"/>
        <end position="1113"/>
    </location>
</feature>
<feature type="domain" description="C2H2-type" evidence="9">
    <location>
        <begin position="210"/>
        <end position="241"/>
    </location>
</feature>
<evidence type="ECO:0000256" key="2">
    <source>
        <dbReference type="ARBA" id="ARBA00022723"/>
    </source>
</evidence>
<feature type="domain" description="C2H2-type" evidence="9">
    <location>
        <begin position="497"/>
        <end position="525"/>
    </location>
</feature>
<feature type="domain" description="C2H2-type" evidence="9">
    <location>
        <begin position="526"/>
        <end position="554"/>
    </location>
</feature>
<dbReference type="SUPFAM" id="SSF57667">
    <property type="entry name" value="beta-beta-alpha zinc fingers"/>
    <property type="match status" value="12"/>
</dbReference>
<feature type="domain" description="C2H2-type" evidence="9">
    <location>
        <begin position="379"/>
        <end position="407"/>
    </location>
</feature>
<reference evidence="11" key="1">
    <citation type="submission" date="2025-08" db="UniProtKB">
        <authorList>
            <consortium name="RefSeq"/>
        </authorList>
    </citation>
    <scope>IDENTIFICATION</scope>
    <source>
        <tissue evidence="11">Testes</tissue>
    </source>
</reference>
<dbReference type="GeneID" id="102804217"/>
<name>A0ABM0MM14_SACKO</name>
<feature type="domain" description="C2H2-type" evidence="9">
    <location>
        <begin position="96"/>
        <end position="123"/>
    </location>
</feature>
<evidence type="ECO:0000259" key="9">
    <source>
        <dbReference type="PROSITE" id="PS50157"/>
    </source>
</evidence>
<comment type="subcellular location">
    <subcellularLocation>
        <location evidence="1">Nucleus</location>
    </subcellularLocation>
</comment>